<dbReference type="Pfam" id="PF03653">
    <property type="entry name" value="UPF0093"/>
    <property type="match status" value="1"/>
</dbReference>
<dbReference type="PANTHER" id="PTHR40255">
    <property type="entry name" value="UPF0093 MEMBRANE PROTEIN SLR1790"/>
    <property type="match status" value="1"/>
</dbReference>
<accession>A0A0C1Q5K9</accession>
<evidence type="ECO:0000256" key="6">
    <source>
        <dbReference type="ARBA" id="ARBA00022617"/>
    </source>
</evidence>
<evidence type="ECO:0000313" key="17">
    <source>
        <dbReference type="Proteomes" id="UP000031327"/>
    </source>
</evidence>
<feature type="transmembrane region" description="Helical" evidence="14">
    <location>
        <begin position="122"/>
        <end position="140"/>
    </location>
</feature>
<comment type="cofactor">
    <cofactor evidence="14 15">
        <name>heme b</name>
        <dbReference type="ChEBI" id="CHEBI:60344"/>
    </cofactor>
    <text evidence="14 15">Binds 1 heme b (iron(II)-protoporphyrin IX) group per subunit.</text>
</comment>
<dbReference type="PIRSF" id="PIRSF004638">
    <property type="entry name" value="UCP004638"/>
    <property type="match status" value="1"/>
</dbReference>
<evidence type="ECO:0000256" key="9">
    <source>
        <dbReference type="ARBA" id="ARBA00022989"/>
    </source>
</evidence>
<comment type="subunit">
    <text evidence="14">Homodimer.</text>
</comment>
<evidence type="ECO:0000256" key="4">
    <source>
        <dbReference type="ARBA" id="ARBA00017504"/>
    </source>
</evidence>
<feature type="transmembrane region" description="Helical" evidence="14">
    <location>
        <begin position="83"/>
        <end position="102"/>
    </location>
</feature>
<dbReference type="GO" id="GO:0046872">
    <property type="term" value="F:metal ion binding"/>
    <property type="evidence" value="ECO:0007669"/>
    <property type="project" value="UniProtKB-UniRule"/>
</dbReference>
<evidence type="ECO:0000256" key="1">
    <source>
        <dbReference type="ARBA" id="ARBA00004651"/>
    </source>
</evidence>
<evidence type="ECO:0000256" key="14">
    <source>
        <dbReference type="HAMAP-Rule" id="MF_02239"/>
    </source>
</evidence>
<keyword evidence="8 14" id="KW-0479">Metal-binding</keyword>
<keyword evidence="9 14" id="KW-1133">Transmembrane helix</keyword>
<comment type="similarity">
    <text evidence="3 14 15">Belongs to the HemJ family.</text>
</comment>
<dbReference type="GO" id="GO:0005886">
    <property type="term" value="C:plasma membrane"/>
    <property type="evidence" value="ECO:0007669"/>
    <property type="project" value="UniProtKB-SubCell"/>
</dbReference>
<dbReference type="GO" id="GO:0070818">
    <property type="term" value="F:protoporphyrinogen oxidase activity"/>
    <property type="evidence" value="ECO:0007669"/>
    <property type="project" value="UniProtKB-UniRule"/>
</dbReference>
<reference evidence="16 17" key="1">
    <citation type="submission" date="2014-12" db="EMBL/GenBank/DDBJ databases">
        <title>Draft Genome Sequence of Pseudoalteromonas luteoviolacea HI1.</title>
        <authorList>
            <person name="Asahina A.Y."/>
            <person name="Hadfield M.G."/>
        </authorList>
    </citation>
    <scope>NUCLEOTIDE SEQUENCE [LARGE SCALE GENOMIC DNA]</scope>
    <source>
        <strain evidence="16 17">HI1</strain>
    </source>
</reference>
<dbReference type="PANTHER" id="PTHR40255:SF1">
    <property type="entry name" value="PROTOPORPHYRINOGEN IX OXIDASE"/>
    <property type="match status" value="1"/>
</dbReference>
<keyword evidence="5 14" id="KW-1003">Cell membrane</keyword>
<dbReference type="InterPro" id="IPR005265">
    <property type="entry name" value="HemJ-like"/>
</dbReference>
<dbReference type="Proteomes" id="UP000031327">
    <property type="component" value="Unassembled WGS sequence"/>
</dbReference>
<evidence type="ECO:0000256" key="2">
    <source>
        <dbReference type="ARBA" id="ARBA00005073"/>
    </source>
</evidence>
<gene>
    <name evidence="16" type="ORF">JF50_23365</name>
</gene>
<evidence type="ECO:0000256" key="3">
    <source>
        <dbReference type="ARBA" id="ARBA00006501"/>
    </source>
</evidence>
<dbReference type="AlphaFoldDB" id="A0A0C1Q5K9"/>
<evidence type="ECO:0000256" key="8">
    <source>
        <dbReference type="ARBA" id="ARBA00022723"/>
    </source>
</evidence>
<feature type="transmembrane region" description="Helical" evidence="14">
    <location>
        <begin position="51"/>
        <end position="71"/>
    </location>
</feature>
<keyword evidence="12 14" id="KW-0472">Membrane</keyword>
<evidence type="ECO:0000256" key="5">
    <source>
        <dbReference type="ARBA" id="ARBA00022475"/>
    </source>
</evidence>
<comment type="caution">
    <text evidence="16">The sequence shown here is derived from an EMBL/GenBank/DDBJ whole genome shotgun (WGS) entry which is preliminary data.</text>
</comment>
<dbReference type="EMBL" id="JWIC01000010">
    <property type="protein sequence ID" value="KID54805.1"/>
    <property type="molecule type" value="Genomic_DNA"/>
</dbReference>
<protein>
    <recommendedName>
        <fullName evidence="4 14">Protoporphyrinogen IX oxidase</fullName>
        <shortName evidence="14">PPO</shortName>
        <ecNumber evidence="14 15">1.3.99.-</ecNumber>
    </recommendedName>
</protein>
<comment type="pathway">
    <text evidence="2 14 15">Porphyrin-containing compound metabolism; protoporphyrin-IX biosynthesis; protoporphyrin-IX from protoporphyrinogen-IX: step 1/1.</text>
</comment>
<proteinExistence type="inferred from homology"/>
<dbReference type="EC" id="1.3.99.-" evidence="14 15"/>
<comment type="subcellular location">
    <subcellularLocation>
        <location evidence="1 14">Cell membrane</location>
        <topology evidence="1 14">Multi-pass membrane protein</topology>
    </subcellularLocation>
</comment>
<feature type="transmembrane region" description="Helical" evidence="14">
    <location>
        <begin position="12"/>
        <end position="30"/>
    </location>
</feature>
<keyword evidence="10 14" id="KW-0560">Oxidoreductase</keyword>
<name>A0A0C1Q5K9_9GAMM</name>
<feature type="binding site" description="axial binding residue" evidence="14">
    <location>
        <position position="11"/>
    </location>
    <ligand>
        <name>heme</name>
        <dbReference type="ChEBI" id="CHEBI:30413"/>
    </ligand>
    <ligandPart>
        <name>Fe</name>
        <dbReference type="ChEBI" id="CHEBI:18248"/>
    </ligandPart>
</feature>
<evidence type="ECO:0000256" key="15">
    <source>
        <dbReference type="PIRNR" id="PIRNR004638"/>
    </source>
</evidence>
<keyword evidence="7 14" id="KW-0812">Transmembrane</keyword>
<evidence type="ECO:0000256" key="10">
    <source>
        <dbReference type="ARBA" id="ARBA00023002"/>
    </source>
</evidence>
<comment type="catalytic activity">
    <reaction evidence="13 14 15">
        <text>protoporphyrinogen IX + 3 A = protoporphyrin IX + 3 AH2</text>
        <dbReference type="Rhea" id="RHEA:62000"/>
        <dbReference type="ChEBI" id="CHEBI:13193"/>
        <dbReference type="ChEBI" id="CHEBI:17499"/>
        <dbReference type="ChEBI" id="CHEBI:57306"/>
        <dbReference type="ChEBI" id="CHEBI:57307"/>
    </reaction>
</comment>
<organism evidence="16 17">
    <name type="scientific">Pseudoalteromonas luteoviolacea</name>
    <dbReference type="NCBI Taxonomy" id="43657"/>
    <lineage>
        <taxon>Bacteria</taxon>
        <taxon>Pseudomonadati</taxon>
        <taxon>Pseudomonadota</taxon>
        <taxon>Gammaproteobacteria</taxon>
        <taxon>Alteromonadales</taxon>
        <taxon>Pseudoalteromonadaceae</taxon>
        <taxon>Pseudoalteromonas</taxon>
    </lineage>
</organism>
<feature type="binding site" description="axial binding residue" evidence="14">
    <location>
        <position position="87"/>
    </location>
    <ligand>
        <name>heme</name>
        <dbReference type="ChEBI" id="CHEBI:30413"/>
    </ligand>
    <ligandPart>
        <name>Fe</name>
        <dbReference type="ChEBI" id="CHEBI:18248"/>
    </ligandPart>
</feature>
<evidence type="ECO:0000313" key="16">
    <source>
        <dbReference type="EMBL" id="KID54805.1"/>
    </source>
</evidence>
<evidence type="ECO:0000256" key="13">
    <source>
        <dbReference type="ARBA" id="ARBA00048390"/>
    </source>
</evidence>
<dbReference type="RefSeq" id="WP_039611701.1">
    <property type="nucleotide sequence ID" value="NZ_JWIC01000010.1"/>
</dbReference>
<evidence type="ECO:0000256" key="7">
    <source>
        <dbReference type="ARBA" id="ARBA00022692"/>
    </source>
</evidence>
<dbReference type="GO" id="GO:0006782">
    <property type="term" value="P:protoporphyrinogen IX biosynthetic process"/>
    <property type="evidence" value="ECO:0007669"/>
    <property type="project" value="UniProtKB-UniRule"/>
</dbReference>
<dbReference type="OrthoDB" id="9800824at2"/>
<sequence>MSALLIYKALHIFFMVAWFAGIFYLPRLFIYHTMTEEKACSAMLKIMERRLLYFVTPFAVLTTVFGVLTIMEYGREWFKYNMWLHYKLVFVIILYIYHAYCFKLLADFKHDRNIRSTRFYRFFNEFPVFLLLPIILLAILKPLF</sequence>
<evidence type="ECO:0000256" key="12">
    <source>
        <dbReference type="ARBA" id="ARBA00023136"/>
    </source>
</evidence>
<dbReference type="HAMAP" id="MF_02239">
    <property type="entry name" value="HemJ"/>
    <property type="match status" value="1"/>
</dbReference>
<dbReference type="UniPathway" id="UPA00251">
    <property type="reaction ID" value="UER00324"/>
</dbReference>
<evidence type="ECO:0000256" key="11">
    <source>
        <dbReference type="ARBA" id="ARBA00023004"/>
    </source>
</evidence>
<comment type="function">
    <text evidence="14 15">Catalyzes the oxidation of protoporphyrinogen IX to protoporphyrin IX.</text>
</comment>
<keyword evidence="11 14" id="KW-0408">Iron</keyword>
<keyword evidence="6 14" id="KW-0349">Heme</keyword>